<comment type="caution">
    <text evidence="1">The sequence shown here is derived from an EMBL/GenBank/DDBJ whole genome shotgun (WGS) entry which is preliminary data.</text>
</comment>
<evidence type="ECO:0008006" key="3">
    <source>
        <dbReference type="Google" id="ProtNLM"/>
    </source>
</evidence>
<dbReference type="STRING" id="1235788.C802_01547"/>
<dbReference type="Pfam" id="PF13692">
    <property type="entry name" value="Glyco_trans_1_4"/>
    <property type="match status" value="1"/>
</dbReference>
<dbReference type="PATRIC" id="fig|1235788.3.peg.1581"/>
<gene>
    <name evidence="1" type="ORF">C802_01547</name>
</gene>
<dbReference type="PANTHER" id="PTHR45947">
    <property type="entry name" value="SULFOQUINOVOSYL TRANSFERASE SQD2"/>
    <property type="match status" value="1"/>
</dbReference>
<dbReference type="InterPro" id="IPR050194">
    <property type="entry name" value="Glycosyltransferase_grp1"/>
</dbReference>
<dbReference type="CDD" id="cd03801">
    <property type="entry name" value="GT4_PimA-like"/>
    <property type="match status" value="1"/>
</dbReference>
<sequence>MKKCDVFIAMSSIYNFAFKKAKNKYKAITILERGSVHTLELKKIYDEQNISRNSTKNNPYYSLVSDYAIKREIEMYEFVDYISIASSSVFDTFIKYGVSPNRLFINPYGVDLSLFPPTKLNNNDNYDIIMVGNWSWMKGCDLLAEACKHLKLRLLHIGSCSMPFPKESNFTDIGCVEQSEITHYFEKAKISVLSSRQEGLAMVQLQAIASGLPLVCSKFTGGETLKDMTNSEWIKVFDPYNLDSLCKCIKEALILADKQKGMRTTIENINNIFSTQAYSKRYNDFLQKII</sequence>
<keyword evidence="2" id="KW-1185">Reference proteome</keyword>
<dbReference type="EMBL" id="ASSP01000009">
    <property type="protein sequence ID" value="EOS13704.1"/>
    <property type="molecule type" value="Genomic_DNA"/>
</dbReference>
<dbReference type="AlphaFoldDB" id="R9I9T1"/>
<dbReference type="Gene3D" id="3.40.50.2000">
    <property type="entry name" value="Glycogen Phosphorylase B"/>
    <property type="match status" value="1"/>
</dbReference>
<dbReference type="HOGENOM" id="CLU_009583_37_1_10"/>
<dbReference type="GO" id="GO:0016757">
    <property type="term" value="F:glycosyltransferase activity"/>
    <property type="evidence" value="ECO:0007669"/>
    <property type="project" value="TreeGrafter"/>
</dbReference>
<dbReference type="PANTHER" id="PTHR45947:SF3">
    <property type="entry name" value="SULFOQUINOVOSYL TRANSFERASE SQD2"/>
    <property type="match status" value="1"/>
</dbReference>
<dbReference type="Proteomes" id="UP000014200">
    <property type="component" value="Unassembled WGS sequence"/>
</dbReference>
<organism evidence="1 2">
    <name type="scientific">Phocaeicola sartorii</name>
    <dbReference type="NCBI Taxonomy" id="671267"/>
    <lineage>
        <taxon>Bacteria</taxon>
        <taxon>Pseudomonadati</taxon>
        <taxon>Bacteroidota</taxon>
        <taxon>Bacteroidia</taxon>
        <taxon>Bacteroidales</taxon>
        <taxon>Bacteroidaceae</taxon>
        <taxon>Phocaeicola</taxon>
    </lineage>
</organism>
<evidence type="ECO:0000313" key="1">
    <source>
        <dbReference type="EMBL" id="EOS13704.1"/>
    </source>
</evidence>
<proteinExistence type="predicted"/>
<evidence type="ECO:0000313" key="2">
    <source>
        <dbReference type="Proteomes" id="UP000014200"/>
    </source>
</evidence>
<reference evidence="1 2" key="1">
    <citation type="submission" date="2013-04" db="EMBL/GenBank/DDBJ databases">
        <title>The Genome Sequence of Bacteroides massiliensis dnLKV3.</title>
        <authorList>
            <consortium name="The Broad Institute Genomics Platform"/>
            <consortium name="The Broad Institute Genome Sequencing Center for Infectious Disease"/>
            <person name="Earl A."/>
            <person name="Xavier R."/>
            <person name="Kuhn K."/>
            <person name="Stappenbeck T."/>
            <person name="Walker B."/>
            <person name="Young S."/>
            <person name="Zeng Q."/>
            <person name="Gargeya S."/>
            <person name="Fitzgerald M."/>
            <person name="Haas B."/>
            <person name="Abouelleil A."/>
            <person name="Allen A.W."/>
            <person name="Alvarado L."/>
            <person name="Arachchi H.M."/>
            <person name="Berlin A.M."/>
            <person name="Chapman S.B."/>
            <person name="Gainer-Dewar J."/>
            <person name="Goldberg J."/>
            <person name="Griggs A."/>
            <person name="Gujja S."/>
            <person name="Hansen M."/>
            <person name="Howarth C."/>
            <person name="Imamovic A."/>
            <person name="Ireland A."/>
            <person name="Larimer J."/>
            <person name="McCowan C."/>
            <person name="Murphy C."/>
            <person name="Pearson M."/>
            <person name="Poon T.W."/>
            <person name="Priest M."/>
            <person name="Roberts A."/>
            <person name="Saif S."/>
            <person name="Shea T."/>
            <person name="Sisk P."/>
            <person name="Sykes S."/>
            <person name="Wortman J."/>
            <person name="Nusbaum C."/>
            <person name="Birren B."/>
        </authorList>
    </citation>
    <scope>NUCLEOTIDE SEQUENCE [LARGE SCALE GENOMIC DNA]</scope>
    <source>
        <strain evidence="2">dnLKV3</strain>
    </source>
</reference>
<name>R9I9T1_9BACT</name>
<dbReference type="SUPFAM" id="SSF53756">
    <property type="entry name" value="UDP-Glycosyltransferase/glycogen phosphorylase"/>
    <property type="match status" value="1"/>
</dbReference>
<protein>
    <recommendedName>
        <fullName evidence="3">Glycosyltransferase</fullName>
    </recommendedName>
</protein>
<accession>R9I9T1</accession>